<evidence type="ECO:0008006" key="3">
    <source>
        <dbReference type="Google" id="ProtNLM"/>
    </source>
</evidence>
<gene>
    <name evidence="1" type="ORF">KUV50_01350</name>
</gene>
<name>A0A953HVX3_9BACT</name>
<dbReference type="EMBL" id="JAHVHU010000002">
    <property type="protein sequence ID" value="MBY5956762.1"/>
    <property type="molecule type" value="Genomic_DNA"/>
</dbReference>
<dbReference type="GO" id="GO:0004553">
    <property type="term" value="F:hydrolase activity, hydrolyzing O-glycosyl compounds"/>
    <property type="evidence" value="ECO:0007669"/>
    <property type="project" value="UniProtKB-ARBA"/>
</dbReference>
<dbReference type="InterPro" id="IPR013320">
    <property type="entry name" value="ConA-like_dom_sf"/>
</dbReference>
<keyword evidence="2" id="KW-1185">Reference proteome</keyword>
<evidence type="ECO:0000313" key="2">
    <source>
        <dbReference type="Proteomes" id="UP000753961"/>
    </source>
</evidence>
<dbReference type="Proteomes" id="UP000753961">
    <property type="component" value="Unassembled WGS sequence"/>
</dbReference>
<protein>
    <recommendedName>
        <fullName evidence="3">GH16 domain-containing protein</fullName>
    </recommendedName>
</protein>
<dbReference type="Gene3D" id="2.60.120.200">
    <property type="match status" value="1"/>
</dbReference>
<dbReference type="RefSeq" id="WP_222578283.1">
    <property type="nucleotide sequence ID" value="NZ_JAHVHU010000002.1"/>
</dbReference>
<dbReference type="GO" id="GO:0005975">
    <property type="term" value="P:carbohydrate metabolic process"/>
    <property type="evidence" value="ECO:0007669"/>
    <property type="project" value="UniProtKB-ARBA"/>
</dbReference>
<proteinExistence type="predicted"/>
<organism evidence="1 2">
    <name type="scientific">Membranihabitans marinus</name>
    <dbReference type="NCBI Taxonomy" id="1227546"/>
    <lineage>
        <taxon>Bacteria</taxon>
        <taxon>Pseudomonadati</taxon>
        <taxon>Bacteroidota</taxon>
        <taxon>Saprospiria</taxon>
        <taxon>Saprospirales</taxon>
        <taxon>Saprospiraceae</taxon>
        <taxon>Membranihabitans</taxon>
    </lineage>
</organism>
<dbReference type="AlphaFoldDB" id="A0A953HVX3"/>
<evidence type="ECO:0000313" key="1">
    <source>
        <dbReference type="EMBL" id="MBY5956762.1"/>
    </source>
</evidence>
<accession>A0A953HVX3</accession>
<reference evidence="1" key="1">
    <citation type="submission" date="2021-06" db="EMBL/GenBank/DDBJ databases">
        <title>44 bacteria genomes isolated from Dapeng, Shenzhen.</title>
        <authorList>
            <person name="Zheng W."/>
            <person name="Yu S."/>
            <person name="Huang Y."/>
        </authorList>
    </citation>
    <scope>NUCLEOTIDE SEQUENCE</scope>
    <source>
        <strain evidence="1">DP5N28-2</strain>
    </source>
</reference>
<sequence length="235" mass="27576">MTACSAENQTNLEPTEPSERIIQFSGYDWYVRSSGTTQVGPGPNYFSDSKENVWVDEAGRLHLKIIQAGGEWYCAGVSLRRSLGYGQYVFYLNNDVSLLDRNVVGGLFAYKNDEEEIDIEFSKWSDEENQNAQFVVQPGYKPDNKKRYNLNLEGENSTHFFKWLPDYIEFSSFRGLRWKNNEEGLIQQWRYEGDDIPPHSEERLKMNLWLFRGQLPSDHKEHEMIIDRFEFIKSE</sequence>
<comment type="caution">
    <text evidence="1">The sequence shown here is derived from an EMBL/GenBank/DDBJ whole genome shotgun (WGS) entry which is preliminary data.</text>
</comment>
<dbReference type="SUPFAM" id="SSF49899">
    <property type="entry name" value="Concanavalin A-like lectins/glucanases"/>
    <property type="match status" value="1"/>
</dbReference>